<reference evidence="3 4" key="1">
    <citation type="submission" date="2015-05" db="EMBL/GenBank/DDBJ databases">
        <title>Genome sequencing and analysis of members of genus Stenotrophomonas.</title>
        <authorList>
            <person name="Patil P.P."/>
            <person name="Midha S."/>
            <person name="Patil P.B."/>
        </authorList>
    </citation>
    <scope>NUCLEOTIDE SEQUENCE [LARGE SCALE GENOMIC DNA]</scope>
    <source>
        <strain evidence="3 4">DSM 21858</strain>
    </source>
</reference>
<dbReference type="PANTHER" id="PTHR34351:SF1">
    <property type="entry name" value="SLR1927 PROTEIN"/>
    <property type="match status" value="1"/>
</dbReference>
<dbReference type="PATRIC" id="fig|344882.3.peg.1950"/>
<evidence type="ECO:0000256" key="1">
    <source>
        <dbReference type="SAM" id="Phobius"/>
    </source>
</evidence>
<evidence type="ECO:0000259" key="2">
    <source>
        <dbReference type="Pfam" id="PF01882"/>
    </source>
</evidence>
<keyword evidence="1" id="KW-1133">Transmembrane helix</keyword>
<organism evidence="3 4">
    <name type="scientific">Pseudoxanthomonas dokdonensis</name>
    <dbReference type="NCBI Taxonomy" id="344882"/>
    <lineage>
        <taxon>Bacteria</taxon>
        <taxon>Pseudomonadati</taxon>
        <taxon>Pseudomonadota</taxon>
        <taxon>Gammaproteobacteria</taxon>
        <taxon>Lysobacterales</taxon>
        <taxon>Lysobacteraceae</taxon>
        <taxon>Pseudoxanthomonas</taxon>
    </lineage>
</organism>
<dbReference type="PANTHER" id="PTHR34351">
    <property type="entry name" value="SLR1927 PROTEIN-RELATED"/>
    <property type="match status" value="1"/>
</dbReference>
<evidence type="ECO:0000313" key="4">
    <source>
        <dbReference type="Proteomes" id="UP000052052"/>
    </source>
</evidence>
<accession>A0A0R0CXE6</accession>
<dbReference type="Proteomes" id="UP000052052">
    <property type="component" value="Unassembled WGS sequence"/>
</dbReference>
<proteinExistence type="predicted"/>
<dbReference type="STRING" id="344882.ABB29_03105"/>
<keyword evidence="1" id="KW-0472">Membrane</keyword>
<dbReference type="Pfam" id="PF01882">
    <property type="entry name" value="DUF58"/>
    <property type="match status" value="1"/>
</dbReference>
<feature type="domain" description="DUF58" evidence="2">
    <location>
        <begin position="217"/>
        <end position="253"/>
    </location>
</feature>
<evidence type="ECO:0000313" key="3">
    <source>
        <dbReference type="EMBL" id="KRG71186.1"/>
    </source>
</evidence>
<gene>
    <name evidence="3" type="ORF">ABB29_03105</name>
</gene>
<name>A0A0R0CXE6_9GAMM</name>
<dbReference type="InterPro" id="IPR002881">
    <property type="entry name" value="DUF58"/>
</dbReference>
<feature type="transmembrane region" description="Helical" evidence="1">
    <location>
        <begin position="64"/>
        <end position="83"/>
    </location>
</feature>
<dbReference type="EMBL" id="LDJL01000004">
    <property type="protein sequence ID" value="KRG71186.1"/>
    <property type="molecule type" value="Genomic_DNA"/>
</dbReference>
<dbReference type="AlphaFoldDB" id="A0A0R0CXE6"/>
<sequence>MAEVFQPWQRRLSLLARPRHPEALPAILDRKRIYVLPTRFGLFYGVLVFTMALGALNYNNNPALLLALLLAATGLASLISAHLQLSGLRIEAISADPVAAGKPLHLQLALSHRDQRPRRGLQLICLDARGSANIDAQEPAVAALVVPTHHRGWLDLDRIRIATTQPLGLALAWAWIWPDLPALVYPAPETHGPPLPQAHGDGVRARRHPAGDDVHQLRAYRAGDARRAIAWKPSARRDQLMVREYEQSSSKDLELGWADTRGLAGEARIQRLAWWVDLAERQGHRYRLSLPGHPPMQAGQGDAHRHACLRALALMPHADG</sequence>
<protein>
    <submittedName>
        <fullName evidence="3">Membrane protein</fullName>
    </submittedName>
</protein>
<feature type="transmembrane region" description="Helical" evidence="1">
    <location>
        <begin position="40"/>
        <end position="58"/>
    </location>
</feature>
<comment type="caution">
    <text evidence="3">The sequence shown here is derived from an EMBL/GenBank/DDBJ whole genome shotgun (WGS) entry which is preliminary data.</text>
</comment>
<keyword evidence="4" id="KW-1185">Reference proteome</keyword>
<dbReference type="RefSeq" id="WP_057657520.1">
    <property type="nucleotide sequence ID" value="NZ_LDJL01000004.1"/>
</dbReference>
<keyword evidence="1" id="KW-0812">Transmembrane</keyword>